<dbReference type="AlphaFoldDB" id="A0A248LJ47"/>
<organism evidence="1 2">
    <name type="scientific">Laribacter hongkongensis</name>
    <dbReference type="NCBI Taxonomy" id="168471"/>
    <lineage>
        <taxon>Bacteria</taxon>
        <taxon>Pseudomonadati</taxon>
        <taxon>Pseudomonadota</taxon>
        <taxon>Betaproteobacteria</taxon>
        <taxon>Neisseriales</taxon>
        <taxon>Aquaspirillaceae</taxon>
        <taxon>Laribacter</taxon>
    </lineage>
</organism>
<accession>A0A248LJ47</accession>
<dbReference type="EMBL" id="CP022115">
    <property type="protein sequence ID" value="ASJ24777.1"/>
    <property type="molecule type" value="Genomic_DNA"/>
</dbReference>
<protein>
    <submittedName>
        <fullName evidence="1">Uncharacterized protein</fullName>
    </submittedName>
</protein>
<sequence length="110" mass="11835">MLGDVHPGTISLSCGARRAHKQKKEGKERLDFWLSGKQQPRAEAWGLSFQILVDHRLACRQLPDGVVGIIGDGDKIISNRCRKLGSRGCITAAGGGIICGYFARTGIDGD</sequence>
<evidence type="ECO:0000313" key="1">
    <source>
        <dbReference type="EMBL" id="ASJ24777.1"/>
    </source>
</evidence>
<evidence type="ECO:0000313" key="2">
    <source>
        <dbReference type="Proteomes" id="UP000197424"/>
    </source>
</evidence>
<proteinExistence type="predicted"/>
<dbReference type="Proteomes" id="UP000197424">
    <property type="component" value="Chromosome"/>
</dbReference>
<reference evidence="2" key="1">
    <citation type="submission" date="2017-06" db="EMBL/GenBank/DDBJ databases">
        <title>Whole genome sequence of Laribacter hongkongensis LHGZ1.</title>
        <authorList>
            <person name="Chen D."/>
            <person name="Wu H."/>
            <person name="Chen J."/>
        </authorList>
    </citation>
    <scope>NUCLEOTIDE SEQUENCE [LARGE SCALE GENOMIC DNA]</scope>
    <source>
        <strain evidence="2">LHGZ1</strain>
    </source>
</reference>
<name>A0A248LJ47_9NEIS</name>
<gene>
    <name evidence="1" type="ORF">LHGZ1_1946</name>
</gene>